<dbReference type="OrthoDB" id="537444at2759"/>
<dbReference type="GO" id="GO:0004742">
    <property type="term" value="F:dihydrolipoyllysine-residue acetyltransferase activity"/>
    <property type="evidence" value="ECO:0007669"/>
    <property type="project" value="TreeGrafter"/>
</dbReference>
<evidence type="ECO:0000256" key="12">
    <source>
        <dbReference type="RuleBase" id="RU003423"/>
    </source>
</evidence>
<keyword evidence="12" id="KW-0808">Transferase</keyword>
<dbReference type="InterPro" id="IPR036625">
    <property type="entry name" value="E3-bd_dom_sf"/>
</dbReference>
<keyword evidence="7" id="KW-0653">Protein transport</keyword>
<keyword evidence="11 14" id="KW-0472">Membrane</keyword>
<dbReference type="Gene3D" id="2.40.50.100">
    <property type="match status" value="1"/>
</dbReference>
<evidence type="ECO:0000256" key="1">
    <source>
        <dbReference type="ARBA" id="ARBA00004211"/>
    </source>
</evidence>
<comment type="cofactor">
    <cofactor evidence="12">
        <name>(R)-lipoate</name>
        <dbReference type="ChEBI" id="CHEBI:83088"/>
    </cofactor>
</comment>
<evidence type="ECO:0000256" key="4">
    <source>
        <dbReference type="ARBA" id="ARBA00022448"/>
    </source>
</evidence>
<keyword evidence="4" id="KW-0813">Transport</keyword>
<dbReference type="Pfam" id="PF12352">
    <property type="entry name" value="V-SNARE_C"/>
    <property type="match status" value="1"/>
</dbReference>
<keyword evidence="5 14" id="KW-0812">Transmembrane</keyword>
<evidence type="ECO:0000313" key="18">
    <source>
        <dbReference type="Proteomes" id="UP000678499"/>
    </source>
</evidence>
<dbReference type="SUPFAM" id="SSF52777">
    <property type="entry name" value="CoA-dependent acyltransferases"/>
    <property type="match status" value="1"/>
</dbReference>
<proteinExistence type="inferred from homology"/>
<evidence type="ECO:0000256" key="11">
    <source>
        <dbReference type="ARBA" id="ARBA00023136"/>
    </source>
</evidence>
<keyword evidence="9 14" id="KW-1133">Transmembrane helix</keyword>
<dbReference type="PROSITE" id="PS50968">
    <property type="entry name" value="BIOTINYL_LIPOYL"/>
    <property type="match status" value="1"/>
</dbReference>
<evidence type="ECO:0000256" key="9">
    <source>
        <dbReference type="ARBA" id="ARBA00022989"/>
    </source>
</evidence>
<dbReference type="Pfam" id="PF02817">
    <property type="entry name" value="E3_binding"/>
    <property type="match status" value="1"/>
</dbReference>
<keyword evidence="10" id="KW-0175">Coiled coil</keyword>
<protein>
    <recommendedName>
        <fullName evidence="12">Dihydrolipoamide acetyltransferase component of pyruvate dehydrogenase complex</fullName>
        <ecNumber evidence="12">2.3.1.-</ecNumber>
    </recommendedName>
</protein>
<evidence type="ECO:0000313" key="17">
    <source>
        <dbReference type="EMBL" id="CAD7277117.1"/>
    </source>
</evidence>
<evidence type="ECO:0000256" key="13">
    <source>
        <dbReference type="SAM" id="MobiDB-lite"/>
    </source>
</evidence>
<dbReference type="CDD" id="cd15890">
    <property type="entry name" value="SNARE_Vti1b"/>
    <property type="match status" value="1"/>
</dbReference>
<keyword evidence="8" id="KW-0809">Transit peptide</keyword>
<dbReference type="GO" id="GO:0015031">
    <property type="term" value="P:protein transport"/>
    <property type="evidence" value="ECO:0007669"/>
    <property type="project" value="UniProtKB-KW"/>
</dbReference>
<dbReference type="EMBL" id="CAJPEX010000801">
    <property type="protein sequence ID" value="CAG0917269.1"/>
    <property type="molecule type" value="Genomic_DNA"/>
</dbReference>
<dbReference type="InterPro" id="IPR045257">
    <property type="entry name" value="E2/Pdx1"/>
</dbReference>
<evidence type="ECO:0000259" key="15">
    <source>
        <dbReference type="PROSITE" id="PS50968"/>
    </source>
</evidence>
<dbReference type="InterPro" id="IPR000089">
    <property type="entry name" value="Biotin_lipoyl"/>
</dbReference>
<feature type="domain" description="Lipoyl-binding" evidence="15">
    <location>
        <begin position="185"/>
        <end position="261"/>
    </location>
</feature>
<dbReference type="FunFam" id="1.20.5.110:FF:000002">
    <property type="entry name" value="Vesicle transport through interaction with t-SNAREsB"/>
    <property type="match status" value="1"/>
</dbReference>
<reference evidence="17" key="1">
    <citation type="submission" date="2020-11" db="EMBL/GenBank/DDBJ databases">
        <authorList>
            <person name="Tran Van P."/>
        </authorList>
    </citation>
    <scope>NUCLEOTIDE SEQUENCE</scope>
</reference>
<dbReference type="Pfam" id="PF00364">
    <property type="entry name" value="Biotin_lipoyl"/>
    <property type="match status" value="1"/>
</dbReference>
<dbReference type="PANTHER" id="PTHR23151">
    <property type="entry name" value="DIHYDROLIPOAMIDE ACETYL/SUCCINYL-TRANSFERASE-RELATED"/>
    <property type="match status" value="1"/>
</dbReference>
<keyword evidence="12" id="KW-0012">Acyltransferase</keyword>
<organism evidence="17">
    <name type="scientific">Notodromas monacha</name>
    <dbReference type="NCBI Taxonomy" id="399045"/>
    <lineage>
        <taxon>Eukaryota</taxon>
        <taxon>Metazoa</taxon>
        <taxon>Ecdysozoa</taxon>
        <taxon>Arthropoda</taxon>
        <taxon>Crustacea</taxon>
        <taxon>Oligostraca</taxon>
        <taxon>Ostracoda</taxon>
        <taxon>Podocopa</taxon>
        <taxon>Podocopida</taxon>
        <taxon>Cypridocopina</taxon>
        <taxon>Cypridoidea</taxon>
        <taxon>Cyprididae</taxon>
        <taxon>Notodromas</taxon>
    </lineage>
</organism>
<comment type="similarity">
    <text evidence="2">Belongs to the VTI1 family.</text>
</comment>
<dbReference type="GO" id="GO:0045254">
    <property type="term" value="C:pyruvate dehydrogenase complex"/>
    <property type="evidence" value="ECO:0007669"/>
    <property type="project" value="InterPro"/>
</dbReference>
<dbReference type="PROSITE" id="PS00189">
    <property type="entry name" value="LIPOYL"/>
    <property type="match status" value="1"/>
</dbReference>
<keyword evidence="6 12" id="KW-0450">Lipoyl</keyword>
<evidence type="ECO:0000256" key="8">
    <source>
        <dbReference type="ARBA" id="ARBA00022946"/>
    </source>
</evidence>
<evidence type="ECO:0000256" key="5">
    <source>
        <dbReference type="ARBA" id="ARBA00022692"/>
    </source>
</evidence>
<dbReference type="Gene3D" id="4.10.320.10">
    <property type="entry name" value="E3-binding domain"/>
    <property type="match status" value="1"/>
</dbReference>
<evidence type="ECO:0000256" key="6">
    <source>
        <dbReference type="ARBA" id="ARBA00022823"/>
    </source>
</evidence>
<dbReference type="InterPro" id="IPR011053">
    <property type="entry name" value="Single_hybrid_motif"/>
</dbReference>
<dbReference type="FunFam" id="3.30.559.10:FF:000003">
    <property type="entry name" value="Acetyltransferase component of pyruvate dehydrogenase complex"/>
    <property type="match status" value="1"/>
</dbReference>
<evidence type="ECO:0000256" key="7">
    <source>
        <dbReference type="ARBA" id="ARBA00022927"/>
    </source>
</evidence>
<comment type="similarity">
    <text evidence="3 12">Belongs to the 2-oxoacid dehydrogenase family.</text>
</comment>
<sequence length="638" mass="68420">MSGPTSIRESLLAGQQVLDRTTASIYRTQQISSNNEEVARDVVVDLGEQREALTRTRNRLRDADDELSKTRRILRRMAWHALENKILLICIIALELIIIAGMVYYKCQVAVVKSVQRVGRSANLVEKCRFRNFHKRVCAVTALNENQPHSSIVGAFGSKCACSWQNLPVAQNHARFYSSGTYPNHTKIPLPALSPTMEQGSIVSWAKNEGDKLSEGDLLAEIETDKATMGFETPEEGYLARILITAGTKDVPIGQLLCIIVENEADVAAFKDFKDDGKVVAKQNAPEPQAPAAAVVKPPAPATPVQQAKPTAAPSGAGAARPASSVGSDGFVKASPLARKMAAEKGIDLAINLILFVLNAVTSSGSNYLALQMIGGGTGPGGIIRAIDVESAQTSGMPGTVVPAASGIFLDMPVSSIRGVIAKRLTESKQTVPHYYLQTEINMDKVLRLRKEMNDMLKDEGIKISVNDFIIKASALALLKIPAANSAWMGTFIREYKTADISVAVSTDKGLITPIIFGADKKGLATIATDMKSLAAKARDGKLQPQEFQGGTFTISNLGMFGIKNFAAVINPPQACILAVGGTAAKALPDAKDAEKILVSEVMEVTLSCDHRVVDGAVGAQWLKAFKKFMETPSTMML</sequence>
<dbReference type="FunFam" id="2.40.50.100:FF:000010">
    <property type="entry name" value="Acetyltransferase component of pyruvate dehydrogenase complex"/>
    <property type="match status" value="1"/>
</dbReference>
<dbReference type="PROSITE" id="PS51826">
    <property type="entry name" value="PSBD"/>
    <property type="match status" value="1"/>
</dbReference>
<name>A0A7R9GC58_9CRUS</name>
<comment type="subcellular location">
    <subcellularLocation>
        <location evidence="1">Membrane</location>
        <topology evidence="1">Single-pass type IV membrane protein</topology>
    </subcellularLocation>
</comment>
<evidence type="ECO:0000256" key="3">
    <source>
        <dbReference type="ARBA" id="ARBA00007317"/>
    </source>
</evidence>
<evidence type="ECO:0000256" key="10">
    <source>
        <dbReference type="ARBA" id="ARBA00023054"/>
    </source>
</evidence>
<dbReference type="CDD" id="cd06849">
    <property type="entry name" value="lipoyl_domain"/>
    <property type="match status" value="1"/>
</dbReference>
<dbReference type="EC" id="2.3.1.-" evidence="12"/>
<feature type="region of interest" description="Disordered" evidence="13">
    <location>
        <begin position="284"/>
        <end position="323"/>
    </location>
</feature>
<dbReference type="SUPFAM" id="SSF51230">
    <property type="entry name" value="Single hybrid motif"/>
    <property type="match status" value="1"/>
</dbReference>
<dbReference type="InterPro" id="IPR023213">
    <property type="entry name" value="CAT-like_dom_sf"/>
</dbReference>
<dbReference type="Pfam" id="PF00198">
    <property type="entry name" value="2-oxoacid_dh"/>
    <property type="match status" value="1"/>
</dbReference>
<dbReference type="Proteomes" id="UP000678499">
    <property type="component" value="Unassembled WGS sequence"/>
</dbReference>
<dbReference type="Gene3D" id="1.20.5.110">
    <property type="match status" value="1"/>
</dbReference>
<dbReference type="AlphaFoldDB" id="A0A7R9GC58"/>
<feature type="transmembrane region" description="Helical" evidence="14">
    <location>
        <begin position="86"/>
        <end position="105"/>
    </location>
</feature>
<dbReference type="InterPro" id="IPR003016">
    <property type="entry name" value="2-oxoA_DH_lipoyl-BS"/>
</dbReference>
<dbReference type="GO" id="GO:0005737">
    <property type="term" value="C:cytoplasm"/>
    <property type="evidence" value="ECO:0007669"/>
    <property type="project" value="UniProtKB-ARBA"/>
</dbReference>
<dbReference type="SUPFAM" id="SSF58038">
    <property type="entry name" value="SNARE fusion complex"/>
    <property type="match status" value="1"/>
</dbReference>
<evidence type="ECO:0000256" key="2">
    <source>
        <dbReference type="ARBA" id="ARBA00006108"/>
    </source>
</evidence>
<dbReference type="InterPro" id="IPR001078">
    <property type="entry name" value="2-oxoacid_DH_actylTfrase"/>
</dbReference>
<evidence type="ECO:0000256" key="14">
    <source>
        <dbReference type="SAM" id="Phobius"/>
    </source>
</evidence>
<evidence type="ECO:0000259" key="16">
    <source>
        <dbReference type="PROSITE" id="PS51826"/>
    </source>
</evidence>
<feature type="domain" description="Peripheral subunit-binding (PSBD)" evidence="16">
    <location>
        <begin position="333"/>
        <end position="393"/>
    </location>
</feature>
<keyword evidence="18" id="KW-1185">Reference proteome</keyword>
<dbReference type="PANTHER" id="PTHR23151:SF90">
    <property type="entry name" value="DIHYDROLIPOYLLYSINE-RESIDUE ACETYLTRANSFERASE COMPONENT OF PYRUVATE DEHYDROGENASE COMPLEX, MITOCHONDRIAL-RELATED"/>
    <property type="match status" value="1"/>
</dbReference>
<dbReference type="GO" id="GO:0006086">
    <property type="term" value="P:pyruvate decarboxylation to acetyl-CoA"/>
    <property type="evidence" value="ECO:0007669"/>
    <property type="project" value="InterPro"/>
</dbReference>
<dbReference type="Gene3D" id="3.30.559.10">
    <property type="entry name" value="Chloramphenicol acetyltransferase-like domain"/>
    <property type="match status" value="1"/>
</dbReference>
<gene>
    <name evidence="17" type="ORF">NMOB1V02_LOCUS4858</name>
</gene>
<dbReference type="EMBL" id="OA882838">
    <property type="protein sequence ID" value="CAD7277117.1"/>
    <property type="molecule type" value="Genomic_DNA"/>
</dbReference>
<dbReference type="InterPro" id="IPR004167">
    <property type="entry name" value="PSBD"/>
</dbReference>
<accession>A0A7R9GC58</accession>
<dbReference type="GO" id="GO:0016020">
    <property type="term" value="C:membrane"/>
    <property type="evidence" value="ECO:0007669"/>
    <property type="project" value="UniProtKB-SubCell"/>
</dbReference>